<comment type="caution">
    <text evidence="1">The sequence shown here is derived from an EMBL/GenBank/DDBJ whole genome shotgun (WGS) entry which is preliminary data.</text>
</comment>
<gene>
    <name evidence="1" type="ORF">BJY01DRAFT_245663</name>
</gene>
<dbReference type="EMBL" id="JBFXLU010000039">
    <property type="protein sequence ID" value="KAL2850197.1"/>
    <property type="molecule type" value="Genomic_DNA"/>
</dbReference>
<sequence>MNATISDTFWRIAYSLGLATECVTTKIKGESFCICCQDIHSHVMTLIGGFRKQWSVVAAELACSKSSTVYSRVLETMSLDRDRRARYYLIDGQLLFNGRYHSSLRALPAPDRPRANRSLYAHKRVVKPSCAGEYMDLLVTVNERSTSLELTCAARFSGNTVRLQLSHVLVASYGLDASEPCAHSSTEPLSPDKTKHIMTTSVAAPRAQGRKIAIVQTAGNETAQLLACELGVRVILQKESCLDCAYDEAVEKHKMIIVV</sequence>
<accession>A0ABR4KFU8</accession>
<evidence type="ECO:0000313" key="2">
    <source>
        <dbReference type="Proteomes" id="UP001610446"/>
    </source>
</evidence>
<name>A0ABR4KFU8_9EURO</name>
<proteinExistence type="predicted"/>
<reference evidence="1 2" key="1">
    <citation type="submission" date="2024-07" db="EMBL/GenBank/DDBJ databases">
        <title>Section-level genome sequencing and comparative genomics of Aspergillus sections Usti and Cavernicolus.</title>
        <authorList>
            <consortium name="Lawrence Berkeley National Laboratory"/>
            <person name="Nybo J.L."/>
            <person name="Vesth T.C."/>
            <person name="Theobald S."/>
            <person name="Frisvad J.C."/>
            <person name="Larsen T.O."/>
            <person name="Kjaerboelling I."/>
            <person name="Rothschild-Mancinelli K."/>
            <person name="Lyhne E.K."/>
            <person name="Kogle M.E."/>
            <person name="Barry K."/>
            <person name="Clum A."/>
            <person name="Na H."/>
            <person name="Ledsgaard L."/>
            <person name="Lin J."/>
            <person name="Lipzen A."/>
            <person name="Kuo A."/>
            <person name="Riley R."/>
            <person name="Mondo S."/>
            <person name="Labutti K."/>
            <person name="Haridas S."/>
            <person name="Pangalinan J."/>
            <person name="Salamov A.A."/>
            <person name="Simmons B.A."/>
            <person name="Magnuson J.K."/>
            <person name="Chen J."/>
            <person name="Drula E."/>
            <person name="Henrissat B."/>
            <person name="Wiebenga A."/>
            <person name="Lubbers R.J."/>
            <person name="Gomes A.C."/>
            <person name="Makela M.R."/>
            <person name="Stajich J."/>
            <person name="Grigoriev I.V."/>
            <person name="Mortensen U.H."/>
            <person name="De Vries R.P."/>
            <person name="Baker S.E."/>
            <person name="Andersen M.R."/>
        </authorList>
    </citation>
    <scope>NUCLEOTIDE SEQUENCE [LARGE SCALE GENOMIC DNA]</scope>
    <source>
        <strain evidence="1 2">CBS 123904</strain>
    </source>
</reference>
<keyword evidence="2" id="KW-1185">Reference proteome</keyword>
<organism evidence="1 2">
    <name type="scientific">Aspergillus pseudoustus</name>
    <dbReference type="NCBI Taxonomy" id="1810923"/>
    <lineage>
        <taxon>Eukaryota</taxon>
        <taxon>Fungi</taxon>
        <taxon>Dikarya</taxon>
        <taxon>Ascomycota</taxon>
        <taxon>Pezizomycotina</taxon>
        <taxon>Eurotiomycetes</taxon>
        <taxon>Eurotiomycetidae</taxon>
        <taxon>Eurotiales</taxon>
        <taxon>Aspergillaceae</taxon>
        <taxon>Aspergillus</taxon>
        <taxon>Aspergillus subgen. Nidulantes</taxon>
    </lineage>
</organism>
<dbReference type="Proteomes" id="UP001610446">
    <property type="component" value="Unassembled WGS sequence"/>
</dbReference>
<protein>
    <submittedName>
        <fullName evidence="1">Uncharacterized protein</fullName>
    </submittedName>
</protein>
<evidence type="ECO:0000313" key="1">
    <source>
        <dbReference type="EMBL" id="KAL2850197.1"/>
    </source>
</evidence>